<evidence type="ECO:0000313" key="3">
    <source>
        <dbReference type="Proteomes" id="UP001185659"/>
    </source>
</evidence>
<dbReference type="NCBIfam" id="NF033859">
    <property type="entry name" value="SMEK_N"/>
    <property type="match status" value="1"/>
</dbReference>
<evidence type="ECO:0000313" key="2">
    <source>
        <dbReference type="EMBL" id="MDV6225286.1"/>
    </source>
</evidence>
<evidence type="ECO:0000259" key="1">
    <source>
        <dbReference type="Pfam" id="PF21941"/>
    </source>
</evidence>
<dbReference type="EMBL" id="JAWLIP010000001">
    <property type="protein sequence ID" value="MDV6225286.1"/>
    <property type="molecule type" value="Genomic_DNA"/>
</dbReference>
<dbReference type="InterPro" id="IPR047740">
    <property type="entry name" value="SMEK_dom"/>
</dbReference>
<dbReference type="Proteomes" id="UP001185659">
    <property type="component" value="Unassembled WGS sequence"/>
</dbReference>
<comment type="caution">
    <text evidence="2">The sequence shown here is derived from an EMBL/GenBank/DDBJ whole genome shotgun (WGS) entry which is preliminary data.</text>
</comment>
<proteinExistence type="predicted"/>
<gene>
    <name evidence="2" type="ORF">R2G56_03215</name>
</gene>
<name>A0ABU4AGD1_9HYPH</name>
<keyword evidence="3" id="KW-1185">Reference proteome</keyword>
<dbReference type="Pfam" id="PF21941">
    <property type="entry name" value="SMEK_N"/>
    <property type="match status" value="1"/>
</dbReference>
<sequence>MGLQRDQDINVIIQRFAYLRNIIEMSVAQNLTSLNVISENFFRDLLNLILNSEFQNLNVELGNAAAIDLGDKKQAMCIQVTSTSDKSKITKTVTKFVEHDLHNDYKRLVVLIATKKKKYQADKISSANSEFEIDLKKDVWDWNDVVKLTNDLPQDDLSEVRSFVEAGIKFEEVATPLNEVGTFIDLMEILSDETHDEAGKGILMEPDPEGKIKHRFSSHAEYLLEQYGVHFVEYGAVLAETIKQGDLGSARVRRLGLHLATKSNAILMASQGDPKEALEKLVKFYVEALQKYNKHSDEGAVRFFMLDQMVKCHVFPNPVQLSA</sequence>
<dbReference type="RefSeq" id="WP_317560415.1">
    <property type="nucleotide sequence ID" value="NZ_JAWLIP010000001.1"/>
</dbReference>
<organism evidence="2 3">
    <name type="scientific">Nitratireductor aquimarinus</name>
    <dbReference type="NCBI Taxonomy" id="889300"/>
    <lineage>
        <taxon>Bacteria</taxon>
        <taxon>Pseudomonadati</taxon>
        <taxon>Pseudomonadota</taxon>
        <taxon>Alphaproteobacteria</taxon>
        <taxon>Hyphomicrobiales</taxon>
        <taxon>Phyllobacteriaceae</taxon>
        <taxon>Nitratireductor</taxon>
    </lineage>
</organism>
<accession>A0ABU4AGD1</accession>
<feature type="domain" description="SMEK" evidence="1">
    <location>
        <begin position="12"/>
        <end position="148"/>
    </location>
</feature>
<protein>
    <submittedName>
        <fullName evidence="2">SMEK domain-containing protein</fullName>
    </submittedName>
</protein>
<reference evidence="2 3" key="1">
    <citation type="submission" date="2023-10" db="EMBL/GenBank/DDBJ databases">
        <authorList>
            <person name="Venkata Ramana C."/>
            <person name="Sasikala C."/>
            <person name="Dhurka M."/>
        </authorList>
    </citation>
    <scope>NUCLEOTIDE SEQUENCE [LARGE SCALE GENOMIC DNA]</scope>
    <source>
        <strain evidence="2 3">KCTC 32151</strain>
    </source>
</reference>